<evidence type="ECO:0000313" key="2">
    <source>
        <dbReference type="EMBL" id="MEQ7846138.1"/>
    </source>
</evidence>
<dbReference type="Pfam" id="PF08811">
    <property type="entry name" value="DUF1800"/>
    <property type="match status" value="1"/>
</dbReference>
<keyword evidence="3" id="KW-1185">Reference proteome</keyword>
<accession>A0ABV1NUG4</accession>
<dbReference type="InterPro" id="IPR006311">
    <property type="entry name" value="TAT_signal"/>
</dbReference>
<name>A0ABV1NUG4_9ACTN</name>
<evidence type="ECO:0000256" key="1">
    <source>
        <dbReference type="SAM" id="MobiDB-lite"/>
    </source>
</evidence>
<dbReference type="Proteomes" id="UP001482520">
    <property type="component" value="Unassembled WGS sequence"/>
</dbReference>
<dbReference type="InterPro" id="IPR014917">
    <property type="entry name" value="DUF1800"/>
</dbReference>
<organism evidence="2 3">
    <name type="scientific">Nocardioides kribbensis</name>
    <dbReference type="NCBI Taxonomy" id="305517"/>
    <lineage>
        <taxon>Bacteria</taxon>
        <taxon>Bacillati</taxon>
        <taxon>Actinomycetota</taxon>
        <taxon>Actinomycetes</taxon>
        <taxon>Propionibacteriales</taxon>
        <taxon>Nocardioidaceae</taxon>
        <taxon>Nocardioides</taxon>
    </lineage>
</organism>
<proteinExistence type="predicted"/>
<dbReference type="EMBL" id="JBEGDP010000002">
    <property type="protein sequence ID" value="MEQ7846138.1"/>
    <property type="molecule type" value="Genomic_DNA"/>
</dbReference>
<comment type="caution">
    <text evidence="2">The sequence shown here is derived from an EMBL/GenBank/DDBJ whole genome shotgun (WGS) entry which is preliminary data.</text>
</comment>
<gene>
    <name evidence="2" type="ORF">V6R90_02530</name>
</gene>
<reference evidence="2 3" key="1">
    <citation type="submission" date="2024-02" db="EMBL/GenBank/DDBJ databases">
        <title>Full genome sequence of Nocardioides kribbensis.</title>
        <authorList>
            <person name="Poletto B.L."/>
            <person name="Silva G."/>
            <person name="Galante D."/>
            <person name="Campos K.R."/>
            <person name="Santos M.B.N."/>
            <person name="Sacchi C.T."/>
        </authorList>
    </citation>
    <scope>NUCLEOTIDE SEQUENCE [LARGE SCALE GENOMIC DNA]</scope>
    <source>
        <strain evidence="2 3">O4R</strain>
    </source>
</reference>
<sequence>MPDASPRTAPSTTTATTTAATSRRSVLRAGATAAGAAGVGATVLAATGRAEAAPAYRPARYAGDTPLLGARDRHLVTRFSYGLTPALARQVRRAGGGRAWFEQQLDAGSVTDGAGAFASWWPGLGRTPSELWQRHVGEVEGGWEVMDDYQRWLLLRRMHTGRQVHEVMTEFWENHLNVPVNGDAVFTWRADYGDTVRRHALGRFDELLQDAVVHPAMLLYLDGAISTAEHPNENLGRELLELHTVGRGQYDEDDVKASARILTGWWVDVWRTWAASYEPRHHAVGPVSVMDFSHPNADRDGRAVTRAYLTHLAHHPATAARIARKLAVKFVSDDPPQALVDELARVYLASDTAIVPVLRALVASEAFAGSAGAKVRDPGEDVVATYRALRVKVSEPPQGRAGDSWGANAVLWQCSDLGSTPMSWPRPDGAPLDNDSWSSSSRVVASFGLHYAMSGGWWPRDGMRYRTPRQWLPKASIRFDLLVDHLAQELLGVHSTAELLQACCEACDVRPGERITREHRLVKWAFQRLLTTFLDSPLHMTR</sequence>
<protein>
    <submittedName>
        <fullName evidence="2">DUF1800 domain-containing protein</fullName>
    </submittedName>
</protein>
<evidence type="ECO:0000313" key="3">
    <source>
        <dbReference type="Proteomes" id="UP001482520"/>
    </source>
</evidence>
<feature type="region of interest" description="Disordered" evidence="1">
    <location>
        <begin position="1"/>
        <end position="22"/>
    </location>
</feature>
<dbReference type="RefSeq" id="WP_349803701.1">
    <property type="nucleotide sequence ID" value="NZ_JBEGDP010000002.1"/>
</dbReference>
<dbReference type="PROSITE" id="PS51318">
    <property type="entry name" value="TAT"/>
    <property type="match status" value="1"/>
</dbReference>